<dbReference type="EMBL" id="CM056811">
    <property type="protein sequence ID" value="KAJ8636205.1"/>
    <property type="molecule type" value="Genomic_DNA"/>
</dbReference>
<keyword evidence="2" id="KW-1185">Reference proteome</keyword>
<dbReference type="Proteomes" id="UP001234297">
    <property type="component" value="Chromosome 3"/>
</dbReference>
<accession>A0ACC2LS52</accession>
<sequence>MMRYANECWVQGPNMSEVLGMAWWPLPSSSTGLNNNQGVEGLTKRATAAERQAQELAEQLQRMETRMEAQRQPMEARMEV</sequence>
<organism evidence="1 2">
    <name type="scientific">Persea americana</name>
    <name type="common">Avocado</name>
    <dbReference type="NCBI Taxonomy" id="3435"/>
    <lineage>
        <taxon>Eukaryota</taxon>
        <taxon>Viridiplantae</taxon>
        <taxon>Streptophyta</taxon>
        <taxon>Embryophyta</taxon>
        <taxon>Tracheophyta</taxon>
        <taxon>Spermatophyta</taxon>
        <taxon>Magnoliopsida</taxon>
        <taxon>Magnoliidae</taxon>
        <taxon>Laurales</taxon>
        <taxon>Lauraceae</taxon>
        <taxon>Persea</taxon>
    </lineage>
</organism>
<evidence type="ECO:0000313" key="2">
    <source>
        <dbReference type="Proteomes" id="UP001234297"/>
    </source>
</evidence>
<proteinExistence type="predicted"/>
<gene>
    <name evidence="1" type="ORF">MRB53_010472</name>
</gene>
<reference evidence="1 2" key="1">
    <citation type="journal article" date="2022" name="Hortic Res">
        <title>A haplotype resolved chromosomal level avocado genome allows analysis of novel avocado genes.</title>
        <authorList>
            <person name="Nath O."/>
            <person name="Fletcher S.J."/>
            <person name="Hayward A."/>
            <person name="Shaw L.M."/>
            <person name="Masouleh A.K."/>
            <person name="Furtado A."/>
            <person name="Henry R.J."/>
            <person name="Mitter N."/>
        </authorList>
    </citation>
    <scope>NUCLEOTIDE SEQUENCE [LARGE SCALE GENOMIC DNA]</scope>
    <source>
        <strain evidence="2">cv. Hass</strain>
    </source>
</reference>
<comment type="caution">
    <text evidence="1">The sequence shown here is derived from an EMBL/GenBank/DDBJ whole genome shotgun (WGS) entry which is preliminary data.</text>
</comment>
<protein>
    <submittedName>
        <fullName evidence="1">Uncharacterized protein</fullName>
    </submittedName>
</protein>
<evidence type="ECO:0000313" key="1">
    <source>
        <dbReference type="EMBL" id="KAJ8636205.1"/>
    </source>
</evidence>
<name>A0ACC2LS52_PERAE</name>